<dbReference type="RefSeq" id="WP_141658797.1">
    <property type="nucleotide sequence ID" value="NZ_CP171739.1"/>
</dbReference>
<dbReference type="STRING" id="1469144.LI90_3907"/>
<evidence type="ECO:0008006" key="7">
    <source>
        <dbReference type="Google" id="ProtNLM"/>
    </source>
</evidence>
<dbReference type="Gene3D" id="3.30.420.60">
    <property type="entry name" value="eRF1 domain 2"/>
    <property type="match status" value="1"/>
</dbReference>
<dbReference type="SUPFAM" id="SSF53137">
    <property type="entry name" value="Translational machinery components"/>
    <property type="match status" value="1"/>
</dbReference>
<reference evidence="4" key="3">
    <citation type="submission" date="2015-04" db="EMBL/GenBank/DDBJ databases">
        <title>Physiological reanalysis, assessment of diazotrophy, and genome sequences of multiple isolates of Streptomyces thermoautotrophicus.</title>
        <authorList>
            <person name="MacKellar D.C."/>
            <person name="Lieber L."/>
            <person name="Norman J."/>
            <person name="Bolger A."/>
            <person name="Tobin C."/>
            <person name="Murray J.W."/>
            <person name="Chang R."/>
            <person name="Ford T."/>
            <person name="Nguyen P.Q."/>
            <person name="Woodward J."/>
            <person name="Permingeat H."/>
            <person name="Joshi N.S."/>
            <person name="Silver P.A."/>
            <person name="Usadel B."/>
            <person name="Rutherford A.W."/>
            <person name="Friesen M."/>
            <person name="Prell J."/>
        </authorList>
    </citation>
    <scope>NUCLEOTIDE SEQUENCE [LARGE SCALE GENOMIC DNA]</scope>
    <source>
        <strain evidence="4">H1</strain>
    </source>
</reference>
<evidence type="ECO:0000313" key="6">
    <source>
        <dbReference type="Proteomes" id="UP000070659"/>
    </source>
</evidence>
<protein>
    <recommendedName>
        <fullName evidence="7">Peptide chain release factor 1</fullName>
    </recommendedName>
</protein>
<evidence type="ECO:0000313" key="3">
    <source>
        <dbReference type="EMBL" id="KWX10116.1"/>
    </source>
</evidence>
<dbReference type="InterPro" id="IPR040701">
    <property type="entry name" value="Bact_RF_family2"/>
</dbReference>
<keyword evidence="4" id="KW-1185">Reference proteome</keyword>
<dbReference type="OrthoDB" id="5179393at2"/>
<dbReference type="Gene3D" id="3.30.1330.30">
    <property type="match status" value="1"/>
</dbReference>
<comment type="caution">
    <text evidence="1">The sequence shown here is derived from an EMBL/GenBank/DDBJ whole genome shotgun (WGS) entry which is preliminary data.</text>
</comment>
<dbReference type="Proteomes" id="UP000070188">
    <property type="component" value="Unassembled WGS sequence"/>
</dbReference>
<reference evidence="1 6" key="1">
    <citation type="submission" date="2015-02" db="EMBL/GenBank/DDBJ databases">
        <title>Physiological reanalysis, assessment of diazotrophy, and genome sequences of multiple isolates of Streptomyces thermoautotrophicus.</title>
        <authorList>
            <person name="MacKellar D.C."/>
            <person name="Lieber L."/>
            <person name="Norman J."/>
            <person name="Bolger A."/>
            <person name="Tobin C."/>
            <person name="Murray J.W."/>
            <person name="Prell J."/>
        </authorList>
    </citation>
    <scope>NUCLEOTIDE SEQUENCE [LARGE SCALE GENOMIC DNA]</scope>
    <source>
        <strain evidence="1 6">UBT1</strain>
    </source>
</reference>
<dbReference type="Proteomes" id="UP000070659">
    <property type="component" value="Unassembled WGS sequence"/>
</dbReference>
<organism evidence="1 6">
    <name type="scientific">Carbonactinospora thermoautotrophica</name>
    <dbReference type="NCBI Taxonomy" id="1469144"/>
    <lineage>
        <taxon>Bacteria</taxon>
        <taxon>Bacillati</taxon>
        <taxon>Actinomycetota</taxon>
        <taxon>Actinomycetes</taxon>
        <taxon>Kitasatosporales</taxon>
        <taxon>Carbonactinosporaceae</taxon>
        <taxon>Carbonactinospora</taxon>
    </lineage>
</organism>
<dbReference type="EMBL" id="LAXD01000001">
    <property type="protein sequence ID" value="KWX02860.1"/>
    <property type="molecule type" value="Genomic_DNA"/>
</dbReference>
<reference evidence="5" key="2">
    <citation type="submission" date="2015-02" db="EMBL/GenBank/DDBJ databases">
        <title>Physiological reanalysis, assessment of diazotrophy, and genome sequences of multiple isolates of Streptomyces thermoautotrophicus.</title>
        <authorList>
            <person name="MacKellar D.C."/>
            <person name="Lieber L."/>
            <person name="Norman J."/>
            <person name="Bolger A."/>
            <person name="Tobin C."/>
            <person name="Murray J.W."/>
            <person name="Friesen M."/>
            <person name="Prell J."/>
        </authorList>
    </citation>
    <scope>NUCLEOTIDE SEQUENCE [LARGE SCALE GENOMIC DNA]</scope>
    <source>
        <strain evidence="5">UBT1</strain>
    </source>
</reference>
<evidence type="ECO:0000313" key="5">
    <source>
        <dbReference type="Proteomes" id="UP000070598"/>
    </source>
</evidence>
<reference evidence="2" key="4">
    <citation type="submission" date="2015-04" db="EMBL/GenBank/DDBJ databases">
        <title>Physiological reanalysis, assessment of diazotrophy, and genome sequences of multiple isolates of Streptomyces thermoautotrophicus.</title>
        <authorList>
            <person name="MacKellar D.C."/>
            <person name="Lieber L."/>
            <person name="Norman J."/>
            <person name="Bolger A."/>
            <person name="Tobin C."/>
            <person name="Murray J.W."/>
            <person name="Woodward J."/>
            <person name="Friesen M."/>
            <person name="Prell J."/>
        </authorList>
    </citation>
    <scope>NUCLEOTIDE SEQUENCE [LARGE SCALE GENOMIC DNA]</scope>
    <source>
        <strain evidence="2">H1</strain>
    </source>
</reference>
<dbReference type="AlphaFoldDB" id="A0A132MKD9"/>
<dbReference type="PATRIC" id="fig|1469144.10.peg.4189"/>
<dbReference type="EMBL" id="JYIK01000617">
    <property type="protein sequence ID" value="KWX10116.1"/>
    <property type="molecule type" value="Genomic_DNA"/>
</dbReference>
<dbReference type="InterPro" id="IPR042226">
    <property type="entry name" value="eFR1_2_sf"/>
</dbReference>
<evidence type="ECO:0000313" key="4">
    <source>
        <dbReference type="Proteomes" id="UP000070188"/>
    </source>
</evidence>
<dbReference type="InterPro" id="IPR029064">
    <property type="entry name" value="Ribosomal_eL30-like_sf"/>
</dbReference>
<proteinExistence type="predicted"/>
<dbReference type="Pfam" id="PF18844">
    <property type="entry name" value="baeRF_family2"/>
    <property type="match status" value="1"/>
</dbReference>
<evidence type="ECO:0000313" key="1">
    <source>
        <dbReference type="EMBL" id="KWW98342.1"/>
    </source>
</evidence>
<evidence type="ECO:0000313" key="2">
    <source>
        <dbReference type="EMBL" id="KWX02860.1"/>
    </source>
</evidence>
<name>A0A132MKD9_9ACTN</name>
<sequence length="368" mass="40919">MKLSFLEPLYKHPGPYASVYLDTTRNVEYAHKAIALRWRAIREQLAEQGADAQTLDAIENLIGSDRDLGGPHGQAIFAAGGEVVYLEEIPAPPRRQIGRWAPLPHTMPLVAQRGERIPHLLVTVDRVGADIRAWTVDEIQEERHVDGADFPIRKVQPGGWSQPRYQRRAENTWEHNAAGVAEEVERVAARIGAAVIVVAGDVRARALLHEHLQKPWRERVVELDTHGRAAGIDADSLIEEHHQVVTRKVAEQRAQLLDEFRRERGHHHRAVEGLGATAGALMMSQVDVLLLNDHPESNLELWVGPEPTQLALFEEDLRNNGVETPVRDRADAALIRALVATNARLVIVPREELELIDGVGAVLRFGGA</sequence>
<accession>A0A132MKD9</accession>
<dbReference type="EMBL" id="JYIJ01000019">
    <property type="protein sequence ID" value="KWW98342.1"/>
    <property type="molecule type" value="Genomic_DNA"/>
</dbReference>
<gene>
    <name evidence="2" type="ORF">LI90_3907</name>
    <name evidence="1" type="ORF">TH66_23025</name>
    <name evidence="3" type="ORF">TR74_05555</name>
</gene>
<dbReference type="Proteomes" id="UP000070598">
    <property type="component" value="Unassembled WGS sequence"/>
</dbReference>